<protein>
    <submittedName>
        <fullName evidence="2">Uncharacterized protein</fullName>
    </submittedName>
</protein>
<evidence type="ECO:0000313" key="3">
    <source>
        <dbReference type="Proteomes" id="UP000324222"/>
    </source>
</evidence>
<evidence type="ECO:0000313" key="2">
    <source>
        <dbReference type="EMBL" id="MPC77967.1"/>
    </source>
</evidence>
<keyword evidence="3" id="KW-1185">Reference proteome</keyword>
<name>A0A5B7I8Y5_PORTR</name>
<gene>
    <name evidence="2" type="ORF">E2C01_072437</name>
</gene>
<dbReference type="EMBL" id="VSRR010047217">
    <property type="protein sequence ID" value="MPC77967.1"/>
    <property type="molecule type" value="Genomic_DNA"/>
</dbReference>
<proteinExistence type="predicted"/>
<comment type="caution">
    <text evidence="2">The sequence shown here is derived from an EMBL/GenBank/DDBJ whole genome shotgun (WGS) entry which is preliminary data.</text>
</comment>
<keyword evidence="1" id="KW-0812">Transmembrane</keyword>
<keyword evidence="1" id="KW-1133">Transmembrane helix</keyword>
<accession>A0A5B7I8Y5</accession>
<feature type="transmembrane region" description="Helical" evidence="1">
    <location>
        <begin position="12"/>
        <end position="41"/>
    </location>
</feature>
<sequence>MRLSTERVNIYYFLILSFISYISICIFIISSSTILFCNLISF</sequence>
<dbReference type="AlphaFoldDB" id="A0A5B7I8Y5"/>
<keyword evidence="1" id="KW-0472">Membrane</keyword>
<organism evidence="2 3">
    <name type="scientific">Portunus trituberculatus</name>
    <name type="common">Swimming crab</name>
    <name type="synonym">Neptunus trituberculatus</name>
    <dbReference type="NCBI Taxonomy" id="210409"/>
    <lineage>
        <taxon>Eukaryota</taxon>
        <taxon>Metazoa</taxon>
        <taxon>Ecdysozoa</taxon>
        <taxon>Arthropoda</taxon>
        <taxon>Crustacea</taxon>
        <taxon>Multicrustacea</taxon>
        <taxon>Malacostraca</taxon>
        <taxon>Eumalacostraca</taxon>
        <taxon>Eucarida</taxon>
        <taxon>Decapoda</taxon>
        <taxon>Pleocyemata</taxon>
        <taxon>Brachyura</taxon>
        <taxon>Eubrachyura</taxon>
        <taxon>Portunoidea</taxon>
        <taxon>Portunidae</taxon>
        <taxon>Portuninae</taxon>
        <taxon>Portunus</taxon>
    </lineage>
</organism>
<evidence type="ECO:0000256" key="1">
    <source>
        <dbReference type="SAM" id="Phobius"/>
    </source>
</evidence>
<reference evidence="2 3" key="1">
    <citation type="submission" date="2019-05" db="EMBL/GenBank/DDBJ databases">
        <title>Another draft genome of Portunus trituberculatus and its Hox gene families provides insights of decapod evolution.</title>
        <authorList>
            <person name="Jeong J.-H."/>
            <person name="Song I."/>
            <person name="Kim S."/>
            <person name="Choi T."/>
            <person name="Kim D."/>
            <person name="Ryu S."/>
            <person name="Kim W."/>
        </authorList>
    </citation>
    <scope>NUCLEOTIDE SEQUENCE [LARGE SCALE GENOMIC DNA]</scope>
    <source>
        <tissue evidence="2">Muscle</tissue>
    </source>
</reference>
<dbReference type="Proteomes" id="UP000324222">
    <property type="component" value="Unassembled WGS sequence"/>
</dbReference>